<name>A0A2T3AVL9_AMORE</name>
<proteinExistence type="predicted"/>
<dbReference type="GeneID" id="36570074"/>
<keyword evidence="2" id="KW-1185">Reference proteome</keyword>
<organism evidence="1 2">
    <name type="scientific">Amorphotheca resinae ATCC 22711</name>
    <dbReference type="NCBI Taxonomy" id="857342"/>
    <lineage>
        <taxon>Eukaryota</taxon>
        <taxon>Fungi</taxon>
        <taxon>Dikarya</taxon>
        <taxon>Ascomycota</taxon>
        <taxon>Pezizomycotina</taxon>
        <taxon>Leotiomycetes</taxon>
        <taxon>Helotiales</taxon>
        <taxon>Amorphothecaceae</taxon>
        <taxon>Amorphotheca</taxon>
    </lineage>
</organism>
<evidence type="ECO:0000313" key="1">
    <source>
        <dbReference type="EMBL" id="PSS12708.1"/>
    </source>
</evidence>
<evidence type="ECO:0000313" key="2">
    <source>
        <dbReference type="Proteomes" id="UP000241818"/>
    </source>
</evidence>
<dbReference type="AlphaFoldDB" id="A0A2T3AVL9"/>
<dbReference type="EMBL" id="KZ679015">
    <property type="protein sequence ID" value="PSS12708.1"/>
    <property type="molecule type" value="Genomic_DNA"/>
</dbReference>
<dbReference type="InParanoid" id="A0A2T3AVL9"/>
<dbReference type="Proteomes" id="UP000241818">
    <property type="component" value="Unassembled WGS sequence"/>
</dbReference>
<protein>
    <submittedName>
        <fullName evidence="1">Uncharacterized protein</fullName>
    </submittedName>
</protein>
<dbReference type="STRING" id="857342.A0A2T3AVL9"/>
<dbReference type="RefSeq" id="XP_024718706.1">
    <property type="nucleotide sequence ID" value="XM_024861993.1"/>
</dbReference>
<gene>
    <name evidence="1" type="ORF">M430DRAFT_126498</name>
</gene>
<dbReference type="OrthoDB" id="1911848at2759"/>
<sequence>MAGNDLKIYPTYHNDNQVNFSAVRRLVIDRAAPDVLILLDCCYAASAGDQLAYNGPASFSSNLIQQLQHAAATRQILTSPQLYARLATKALVRNKDGTAELLSTPIHIQNYQTNRRPIYLAPVMSFENWSVPRSFAIFSQPINVLLSVHLRDGQLKTLQELREWLMRSRPPCVHRVEFRDIFPSGSATLIFEVTLDVWDSLPDHPAISFISFKQNIHLPPPPSPQRTKPKSPEKEPVAFAKYAGDVSPLAKLKENKKPGN</sequence>
<accession>A0A2T3AVL9</accession>
<reference evidence="1 2" key="1">
    <citation type="journal article" date="2018" name="New Phytol.">
        <title>Comparative genomics and transcriptomics depict ericoid mycorrhizal fungi as versatile saprotrophs and plant mutualists.</title>
        <authorList>
            <person name="Martino E."/>
            <person name="Morin E."/>
            <person name="Grelet G.A."/>
            <person name="Kuo A."/>
            <person name="Kohler A."/>
            <person name="Daghino S."/>
            <person name="Barry K.W."/>
            <person name="Cichocki N."/>
            <person name="Clum A."/>
            <person name="Dockter R.B."/>
            <person name="Hainaut M."/>
            <person name="Kuo R.C."/>
            <person name="LaButti K."/>
            <person name="Lindahl B.D."/>
            <person name="Lindquist E.A."/>
            <person name="Lipzen A."/>
            <person name="Khouja H.R."/>
            <person name="Magnuson J."/>
            <person name="Murat C."/>
            <person name="Ohm R.A."/>
            <person name="Singer S.W."/>
            <person name="Spatafora J.W."/>
            <person name="Wang M."/>
            <person name="Veneault-Fourrey C."/>
            <person name="Henrissat B."/>
            <person name="Grigoriev I.V."/>
            <person name="Martin F.M."/>
            <person name="Perotto S."/>
        </authorList>
    </citation>
    <scope>NUCLEOTIDE SEQUENCE [LARGE SCALE GENOMIC DNA]</scope>
    <source>
        <strain evidence="1 2">ATCC 22711</strain>
    </source>
</reference>